<proteinExistence type="predicted"/>
<dbReference type="InterPro" id="IPR028082">
    <property type="entry name" value="Peripla_BP_I"/>
</dbReference>
<dbReference type="Proteomes" id="UP000287394">
    <property type="component" value="Chromosome"/>
</dbReference>
<dbReference type="Pfam" id="PF00356">
    <property type="entry name" value="LacI"/>
    <property type="match status" value="1"/>
</dbReference>
<evidence type="ECO:0000313" key="2">
    <source>
        <dbReference type="Proteomes" id="UP000287394"/>
    </source>
</evidence>
<dbReference type="SMART" id="SM00354">
    <property type="entry name" value="HTH_LACI"/>
    <property type="match status" value="1"/>
</dbReference>
<dbReference type="KEGG" id="ccot:CCAX7_62740"/>
<dbReference type="SUPFAM" id="SSF46689">
    <property type="entry name" value="Homeodomain-like"/>
    <property type="match status" value="1"/>
</dbReference>
<name>A0A402CWP7_9BACT</name>
<keyword evidence="2" id="KW-1185">Reference proteome</keyword>
<dbReference type="GO" id="GO:0003700">
    <property type="term" value="F:DNA-binding transcription factor activity"/>
    <property type="evidence" value="ECO:0007669"/>
    <property type="project" value="TreeGrafter"/>
</dbReference>
<dbReference type="Gene3D" id="3.40.50.2300">
    <property type="match status" value="2"/>
</dbReference>
<dbReference type="SUPFAM" id="SSF53822">
    <property type="entry name" value="Periplasmic binding protein-like I"/>
    <property type="match status" value="1"/>
</dbReference>
<protein>
    <submittedName>
        <fullName evidence="1">Alanine racemase</fullName>
    </submittedName>
</protein>
<dbReference type="EMBL" id="AP025739">
    <property type="protein sequence ID" value="BDI34223.1"/>
    <property type="molecule type" value="Genomic_DNA"/>
</dbReference>
<dbReference type="PROSITE" id="PS00356">
    <property type="entry name" value="HTH_LACI_1"/>
    <property type="match status" value="1"/>
</dbReference>
<dbReference type="InterPro" id="IPR009057">
    <property type="entry name" value="Homeodomain-like_sf"/>
</dbReference>
<dbReference type="RefSeq" id="WP_119321763.1">
    <property type="nucleotide sequence ID" value="NZ_AP025739.1"/>
</dbReference>
<dbReference type="InterPro" id="IPR000843">
    <property type="entry name" value="HTH_LacI"/>
</dbReference>
<dbReference type="PANTHER" id="PTHR30146:SF109">
    <property type="entry name" value="HTH-TYPE TRANSCRIPTIONAL REGULATOR GALS"/>
    <property type="match status" value="1"/>
</dbReference>
<dbReference type="SUPFAM" id="SSF47413">
    <property type="entry name" value="lambda repressor-like DNA-binding domains"/>
    <property type="match status" value="1"/>
</dbReference>
<dbReference type="OrthoDB" id="9798934at2"/>
<organism evidence="1 2">
    <name type="scientific">Capsulimonas corticalis</name>
    <dbReference type="NCBI Taxonomy" id="2219043"/>
    <lineage>
        <taxon>Bacteria</taxon>
        <taxon>Bacillati</taxon>
        <taxon>Armatimonadota</taxon>
        <taxon>Armatimonadia</taxon>
        <taxon>Capsulimonadales</taxon>
        <taxon>Capsulimonadaceae</taxon>
        <taxon>Capsulimonas</taxon>
    </lineage>
</organism>
<dbReference type="PANTHER" id="PTHR30146">
    <property type="entry name" value="LACI-RELATED TRANSCRIPTIONAL REPRESSOR"/>
    <property type="match status" value="1"/>
</dbReference>
<dbReference type="InterPro" id="IPR036388">
    <property type="entry name" value="WH-like_DNA-bd_sf"/>
</dbReference>
<gene>
    <name evidence="1" type="ORF">CCAX7_62740</name>
</gene>
<evidence type="ECO:0000313" key="1">
    <source>
        <dbReference type="EMBL" id="BDI34223.1"/>
    </source>
</evidence>
<sequence>MMTIACPNCGRRDKQVKAGIAGDAQRYKCVSCGRRYALNVRPRKYPKEIQDRALELHVSGKSNREIARELSVSAQTVGNWILNAPPADTTTPASPPTEPVVKSRVTIADVALHAGVSTSTISNYLNDKGRMGQKTRLRIEDAMKELYFTPSALVRSLRDRRTHTLGLVTYGIYDLEHNVEKSIIAPMLGAINRAADSAGYDVLLYTGWPHRSRSHTGSDFLNGQIDGLLWMSPHPYHPQIRFAASAGLPVIAIMSKRVPNGVGYVVSDNAGGIHETINYLVGRGHTRIAFLGAKGLSDFIDRAAGYREGLAAAGIAYDPEMEVGDLKWEQWSPEGVAAVIQRWLRMKERPTAIVAADDLLAEYAITWIRGYGLRVPEDIAITGFNGLPNTETLCGGITTVQQPFSEIGKIAVERLTAMISGAPVSECRITVPVSVMIRASTERQTEHP</sequence>
<dbReference type="PROSITE" id="PS50932">
    <property type="entry name" value="HTH_LACI_2"/>
    <property type="match status" value="1"/>
</dbReference>
<accession>A0A402CWP7</accession>
<dbReference type="CDD" id="cd01392">
    <property type="entry name" value="HTH_LacI"/>
    <property type="match status" value="1"/>
</dbReference>
<reference evidence="1 2" key="1">
    <citation type="journal article" date="2019" name="Int. J. Syst. Evol. Microbiol.">
        <title>Capsulimonas corticalis gen. nov., sp. nov., an aerobic capsulated bacterium, of a novel bacterial order, Capsulimonadales ord. nov., of the class Armatimonadia of the phylum Armatimonadetes.</title>
        <authorList>
            <person name="Li J."/>
            <person name="Kudo C."/>
            <person name="Tonouchi A."/>
        </authorList>
    </citation>
    <scope>NUCLEOTIDE SEQUENCE [LARGE SCALE GENOMIC DNA]</scope>
    <source>
        <strain evidence="1 2">AX-7</strain>
    </source>
</reference>
<dbReference type="GO" id="GO:0000976">
    <property type="term" value="F:transcription cis-regulatory region binding"/>
    <property type="evidence" value="ECO:0007669"/>
    <property type="project" value="TreeGrafter"/>
</dbReference>
<dbReference type="Pfam" id="PF13377">
    <property type="entry name" value="Peripla_BP_3"/>
    <property type="match status" value="1"/>
</dbReference>
<dbReference type="InterPro" id="IPR010982">
    <property type="entry name" value="Lambda_DNA-bd_dom_sf"/>
</dbReference>
<dbReference type="AlphaFoldDB" id="A0A402CWP7"/>
<dbReference type="InterPro" id="IPR046335">
    <property type="entry name" value="LacI/GalR-like_sensor"/>
</dbReference>
<dbReference type="CDD" id="cd06267">
    <property type="entry name" value="PBP1_LacI_sugar_binding-like"/>
    <property type="match status" value="1"/>
</dbReference>
<dbReference type="Gene3D" id="1.10.260.40">
    <property type="entry name" value="lambda repressor-like DNA-binding domains"/>
    <property type="match status" value="1"/>
</dbReference>
<dbReference type="Gene3D" id="1.10.10.10">
    <property type="entry name" value="Winged helix-like DNA-binding domain superfamily/Winged helix DNA-binding domain"/>
    <property type="match status" value="1"/>
</dbReference>